<evidence type="ECO:0000256" key="6">
    <source>
        <dbReference type="SAM" id="MobiDB-lite"/>
    </source>
</evidence>
<dbReference type="PROSITE" id="PS50888">
    <property type="entry name" value="BHLH"/>
    <property type="match status" value="1"/>
</dbReference>
<keyword evidence="1" id="KW-0285">Flavoprotein</keyword>
<dbReference type="GO" id="GO:0005634">
    <property type="term" value="C:nucleus"/>
    <property type="evidence" value="ECO:0007669"/>
    <property type="project" value="TreeGrafter"/>
</dbReference>
<reference evidence="10" key="1">
    <citation type="journal article" date="2016" name="Proc. Natl. Acad. Sci. U.S.A.">
        <title>Functional and topological diversity of LOV domain photoreceptors.</title>
        <authorList>
            <person name="Glantz S.T."/>
            <person name="Carpenter E.J."/>
            <person name="Melkonian M."/>
            <person name="Gardner K.H."/>
            <person name="Boyden E.S."/>
            <person name="Wong G.K."/>
            <person name="Chow B.Y."/>
        </authorList>
    </citation>
    <scope>NUCLEOTIDE SEQUENCE</scope>
    <source>
        <strain evidence="10">PQED_2053959</strain>
    </source>
</reference>
<dbReference type="InterPro" id="IPR000700">
    <property type="entry name" value="PAS-assoc_C"/>
</dbReference>
<name>A0A126X128_9EUKA</name>
<organism evidence="10">
    <name type="scientific">Gloeochaete wittrockiana</name>
    <dbReference type="NCBI Taxonomy" id="38269"/>
    <lineage>
        <taxon>Eukaryota</taxon>
        <taxon>Glaucocystophyceae</taxon>
        <taxon>Gloeochaetales</taxon>
        <taxon>Gloeochaetaceae</taxon>
        <taxon>Gloeochaete</taxon>
    </lineage>
</organism>
<dbReference type="InterPro" id="IPR011598">
    <property type="entry name" value="bHLH_dom"/>
</dbReference>
<dbReference type="AlphaFoldDB" id="A0A126X128"/>
<protein>
    <submittedName>
        <fullName evidence="10">Putative LOV domain-containing protein</fullName>
    </submittedName>
</protein>
<keyword evidence="3" id="KW-0677">Repeat</keyword>
<evidence type="ECO:0000256" key="1">
    <source>
        <dbReference type="ARBA" id="ARBA00022630"/>
    </source>
</evidence>
<keyword evidence="4" id="KW-0157">Chromophore</keyword>
<accession>A0A126X128</accession>
<dbReference type="InterPro" id="IPR000014">
    <property type="entry name" value="PAS"/>
</dbReference>
<dbReference type="InterPro" id="IPR036638">
    <property type="entry name" value="HLH_DNA-bd_sf"/>
</dbReference>
<dbReference type="Pfam" id="PF13426">
    <property type="entry name" value="PAS_9"/>
    <property type="match status" value="2"/>
</dbReference>
<keyword evidence="5" id="KW-0175">Coiled coil</keyword>
<feature type="domain" description="PAS" evidence="7">
    <location>
        <begin position="427"/>
        <end position="508"/>
    </location>
</feature>
<dbReference type="SMART" id="SM00353">
    <property type="entry name" value="HLH"/>
    <property type="match status" value="1"/>
</dbReference>
<dbReference type="InterPro" id="IPR001610">
    <property type="entry name" value="PAC"/>
</dbReference>
<feature type="coiled-coil region" evidence="5">
    <location>
        <begin position="100"/>
        <end position="127"/>
    </location>
</feature>
<dbReference type="PANTHER" id="PTHR47429:SF2">
    <property type="entry name" value="PROTEIN TWIN LOV 1"/>
    <property type="match status" value="1"/>
</dbReference>
<dbReference type="SMART" id="SM00091">
    <property type="entry name" value="PAS"/>
    <property type="match status" value="2"/>
</dbReference>
<feature type="domain" description="BHLH" evidence="9">
    <location>
        <begin position="52"/>
        <end position="103"/>
    </location>
</feature>
<dbReference type="Gene3D" id="3.30.450.20">
    <property type="entry name" value="PAS domain"/>
    <property type="match status" value="2"/>
</dbReference>
<feature type="region of interest" description="Disordered" evidence="6">
    <location>
        <begin position="349"/>
        <end position="374"/>
    </location>
</feature>
<evidence type="ECO:0000259" key="7">
    <source>
        <dbReference type="PROSITE" id="PS50112"/>
    </source>
</evidence>
<dbReference type="SUPFAM" id="SSF47459">
    <property type="entry name" value="HLH, helix-loop-helix DNA-binding domain"/>
    <property type="match status" value="1"/>
</dbReference>
<dbReference type="CDD" id="cd00130">
    <property type="entry name" value="PAS"/>
    <property type="match status" value="2"/>
</dbReference>
<evidence type="ECO:0000313" key="10">
    <source>
        <dbReference type="EMBL" id="AML78284.1"/>
    </source>
</evidence>
<keyword evidence="2" id="KW-0288">FMN</keyword>
<evidence type="ECO:0000256" key="5">
    <source>
        <dbReference type="SAM" id="Coils"/>
    </source>
</evidence>
<dbReference type="Pfam" id="PF00010">
    <property type="entry name" value="HLH"/>
    <property type="match status" value="1"/>
</dbReference>
<feature type="region of interest" description="Disordered" evidence="6">
    <location>
        <begin position="27"/>
        <end position="64"/>
    </location>
</feature>
<sequence length="571" mass="62773">MDLEFFPGCYFFDEDEALKKESFDLDFESGSGLSKDSAPRRTTWRERAGNGAEKGTHSETERKRRDLMNEKIAQLKDLVPGFEQSKPNKVTVLGKAVDYMTELKNNNQKLQHDLEDLRAQITKFKKLSISRRRDTYEEEDEVSSLSSVGSGGGGNDGRNKRAANLFDIPAAMEIIPRHSDTHDAGPLQSLPDLNLKQFIAAALRIAMENLIITDPNIVGHPIVFASPGFQRMTGYTEKEIVGRNCRFLQGSGTDRVITMEIGRAIRDKREYLAEILNYRKDGTPFWNLVYINPVVGANGRTIVFVGVQFDITAARTSPDRAIQVHTMQNMNVKEVEEAVAPSAPRRFVVPSSQGTKRQRIDHSSTNGFAPAPVPAPIQLPTSSITITNISSPTTSEPSSPDTPSCSALALTEPIGPPSPISQPSQELKDFLASVLHMSMQALVVVDGKGVPDVGVGGRGTLLHVSTGFCQMTGFNREDVLGHRYSSLLAGPQTDPARTRMIDAALDNVRPCSVLTEILHYRKDGTSFWNLVSITGVPDTHGEAALWLILNFDVTSHSYSSGMPLLNSRTVY</sequence>
<feature type="domain" description="PAS" evidence="7">
    <location>
        <begin position="195"/>
        <end position="268"/>
    </location>
</feature>
<dbReference type="PROSITE" id="PS50113">
    <property type="entry name" value="PAC"/>
    <property type="match status" value="1"/>
</dbReference>
<dbReference type="SMART" id="SM00086">
    <property type="entry name" value="PAC"/>
    <property type="match status" value="2"/>
</dbReference>
<feature type="region of interest" description="Disordered" evidence="6">
    <location>
        <begin position="387"/>
        <end position="407"/>
    </location>
</feature>
<dbReference type="EMBL" id="KU700522">
    <property type="protein sequence ID" value="AML78284.1"/>
    <property type="molecule type" value="mRNA"/>
</dbReference>
<evidence type="ECO:0000259" key="9">
    <source>
        <dbReference type="PROSITE" id="PS50888"/>
    </source>
</evidence>
<feature type="compositionally biased region" description="Low complexity" evidence="6">
    <location>
        <begin position="387"/>
        <end position="406"/>
    </location>
</feature>
<dbReference type="SUPFAM" id="SSF55785">
    <property type="entry name" value="PYP-like sensor domain (PAS domain)"/>
    <property type="match status" value="2"/>
</dbReference>
<evidence type="ECO:0000256" key="3">
    <source>
        <dbReference type="ARBA" id="ARBA00022737"/>
    </source>
</evidence>
<evidence type="ECO:0000259" key="8">
    <source>
        <dbReference type="PROSITE" id="PS50113"/>
    </source>
</evidence>
<proteinExistence type="evidence at transcript level"/>
<dbReference type="GO" id="GO:0046983">
    <property type="term" value="F:protein dimerization activity"/>
    <property type="evidence" value="ECO:0007669"/>
    <property type="project" value="InterPro"/>
</dbReference>
<feature type="domain" description="PAC" evidence="8">
    <location>
        <begin position="269"/>
        <end position="323"/>
    </location>
</feature>
<dbReference type="PROSITE" id="PS50112">
    <property type="entry name" value="PAS"/>
    <property type="match status" value="2"/>
</dbReference>
<dbReference type="NCBIfam" id="TIGR00229">
    <property type="entry name" value="sensory_box"/>
    <property type="match status" value="2"/>
</dbReference>
<evidence type="ECO:0000256" key="2">
    <source>
        <dbReference type="ARBA" id="ARBA00022643"/>
    </source>
</evidence>
<dbReference type="Gene3D" id="4.10.280.10">
    <property type="entry name" value="Helix-loop-helix DNA-binding domain"/>
    <property type="match status" value="1"/>
</dbReference>
<evidence type="ECO:0000256" key="4">
    <source>
        <dbReference type="ARBA" id="ARBA00022991"/>
    </source>
</evidence>
<dbReference type="InterPro" id="IPR035965">
    <property type="entry name" value="PAS-like_dom_sf"/>
</dbReference>
<feature type="region of interest" description="Disordered" evidence="6">
    <location>
        <begin position="133"/>
        <end position="158"/>
    </location>
</feature>
<feature type="compositionally biased region" description="Basic and acidic residues" evidence="6">
    <location>
        <begin position="37"/>
        <end position="64"/>
    </location>
</feature>
<dbReference type="PANTHER" id="PTHR47429">
    <property type="entry name" value="PROTEIN TWIN LOV 1"/>
    <property type="match status" value="1"/>
</dbReference>